<dbReference type="GO" id="GO:0005525">
    <property type="term" value="F:GTP binding"/>
    <property type="evidence" value="ECO:0007669"/>
    <property type="project" value="UniProtKB-UniRule"/>
</dbReference>
<dbReference type="EC" id="3.6.5.n1" evidence="8"/>
<dbReference type="Gene3D" id="2.40.30.10">
    <property type="entry name" value="Translation factors"/>
    <property type="match status" value="1"/>
</dbReference>
<dbReference type="RefSeq" id="WP_014354344.1">
    <property type="nucleotide sequence ID" value="NC_016893.1"/>
</dbReference>
<evidence type="ECO:0000256" key="1">
    <source>
        <dbReference type="ARBA" id="ARBA00005454"/>
    </source>
</evidence>
<sequence length="596" mass="67933">MKNIRNFAIIAHINHGKSTLSDRFIQICNNLSSHEIKNQMLDTMELEQERGITIKAQSVRLDYTAKNKNQYQFNLIDTPGHTDFSYEVSRSLSACEGALLIIDASQGIEAQTIANFHIASKMQIKIIPILNKIDLPHVRPEKITKEIESIIGIKSNNILQCSAKTGLGVPYILEYITNNLNPPCGNPDSELQALIIDSWFDNYLGVIILVRIKNGYLKQGVKIKIMSTQEIYSVVHMGIFTPEKTNIKSLKCGEIGWIACSIKKIHGALVGDTITLASRASQKMLPGFKKISPKIFASIFPIVSEKYTSLKDSLKKLNYNDSSFFYEPENSYALGMGFKCGFLGLLHLEIIQERLEREYKINVIVTSPTVMYEVLTKDRIIMHIQSPSQIPEKKYILELREPIALCYILFPSEYLGKIITLCNEKRGTQINLLYYDMNVMLVYELPMAEIILNFFDRLQSISKGYASLNYKFKFFKKTSSVIIKTLVNKTVLDALTCIVHKNYIHIYSQKIIAKLKKLIPRQQFDIVIQTSINNQIIAKGTVKQLRKNVLSKCYGGDVSRKKKLLKKQKIGKKRMKQIGNFCLPQEVFFSILDVKK</sequence>
<dbReference type="GO" id="GO:0043022">
    <property type="term" value="F:ribosome binding"/>
    <property type="evidence" value="ECO:0007669"/>
    <property type="project" value="UniProtKB-UniRule"/>
</dbReference>
<dbReference type="InterPro" id="IPR027417">
    <property type="entry name" value="P-loop_NTPase"/>
</dbReference>
<keyword evidence="5 8" id="KW-0648">Protein biosynthesis</keyword>
<dbReference type="HOGENOM" id="CLU_009995_3_3_6"/>
<dbReference type="PROSITE" id="PS00301">
    <property type="entry name" value="G_TR_1"/>
    <property type="match status" value="1"/>
</dbReference>
<dbReference type="PANTHER" id="PTHR43512">
    <property type="entry name" value="TRANSLATION FACTOR GUF1-RELATED"/>
    <property type="match status" value="1"/>
</dbReference>
<name>H6Q5C0_WIGGL</name>
<dbReference type="Proteomes" id="UP000009061">
    <property type="component" value="Chromosome"/>
</dbReference>
<dbReference type="EMBL" id="CP003315">
    <property type="protein sequence ID" value="AFA41405.1"/>
    <property type="molecule type" value="Genomic_DNA"/>
</dbReference>
<keyword evidence="11" id="KW-1185">Reference proteome</keyword>
<comment type="subcellular location">
    <subcellularLocation>
        <location evidence="8">Cell membrane</location>
        <topology evidence="8">Peripheral membrane protein</topology>
        <orientation evidence="8">Cytoplasmic side</orientation>
    </subcellularLocation>
</comment>
<dbReference type="CDD" id="cd03699">
    <property type="entry name" value="EF4_II"/>
    <property type="match status" value="1"/>
</dbReference>
<evidence type="ECO:0000256" key="8">
    <source>
        <dbReference type="HAMAP-Rule" id="MF_00071"/>
    </source>
</evidence>
<dbReference type="CDD" id="cd03709">
    <property type="entry name" value="lepA_C"/>
    <property type="match status" value="1"/>
</dbReference>
<protein>
    <recommendedName>
        <fullName evidence="8">Elongation factor 4</fullName>
        <shortName evidence="8">EF-4</shortName>
        <ecNumber evidence="8">3.6.5.n1</ecNumber>
    </recommendedName>
    <alternativeName>
        <fullName evidence="8">Ribosomal back-translocase LepA</fullName>
    </alternativeName>
</protein>
<dbReference type="InterPro" id="IPR004161">
    <property type="entry name" value="EFTu-like_2"/>
</dbReference>
<evidence type="ECO:0000256" key="7">
    <source>
        <dbReference type="ARBA" id="ARBA00023136"/>
    </source>
</evidence>
<dbReference type="Gene3D" id="3.30.70.2570">
    <property type="entry name" value="Elongation factor 4, C-terminal domain"/>
    <property type="match status" value="1"/>
</dbReference>
<evidence type="ECO:0000256" key="3">
    <source>
        <dbReference type="ARBA" id="ARBA00022741"/>
    </source>
</evidence>
<keyword evidence="7 8" id="KW-0472">Membrane</keyword>
<dbReference type="FunFam" id="2.40.30.10:FF:000015">
    <property type="entry name" value="Translation factor GUF1, mitochondrial"/>
    <property type="match status" value="1"/>
</dbReference>
<dbReference type="SUPFAM" id="SSF52540">
    <property type="entry name" value="P-loop containing nucleoside triphosphate hydrolases"/>
    <property type="match status" value="1"/>
</dbReference>
<organism evidence="10 11">
    <name type="scientific">Wigglesworthia glossinidia endosymbiont of Glossina morsitans morsitans</name>
    <name type="common">Yale colony</name>
    <dbReference type="NCBI Taxonomy" id="1142511"/>
    <lineage>
        <taxon>Bacteria</taxon>
        <taxon>Pseudomonadati</taxon>
        <taxon>Pseudomonadota</taxon>
        <taxon>Gammaproteobacteria</taxon>
        <taxon>Enterobacterales</taxon>
        <taxon>Erwiniaceae</taxon>
        <taxon>Wigglesworthia</taxon>
    </lineage>
</organism>
<evidence type="ECO:0000256" key="2">
    <source>
        <dbReference type="ARBA" id="ARBA00022475"/>
    </source>
</evidence>
<dbReference type="GO" id="GO:0003746">
    <property type="term" value="F:translation elongation factor activity"/>
    <property type="evidence" value="ECO:0007669"/>
    <property type="project" value="UniProtKB-UniRule"/>
</dbReference>
<dbReference type="KEGG" id="wgl:WIGMOR_0591"/>
<dbReference type="InterPro" id="IPR038363">
    <property type="entry name" value="LepA_C_sf"/>
</dbReference>
<evidence type="ECO:0000313" key="11">
    <source>
        <dbReference type="Proteomes" id="UP000009061"/>
    </source>
</evidence>
<comment type="similarity">
    <text evidence="1 8">Belongs to the TRAFAC class translation factor GTPase superfamily. Classic translation factor GTPase family. LepA subfamily.</text>
</comment>
<dbReference type="FunFam" id="3.30.70.240:FF:000007">
    <property type="entry name" value="Translation factor GUF1, mitochondrial"/>
    <property type="match status" value="1"/>
</dbReference>
<feature type="domain" description="Tr-type G" evidence="9">
    <location>
        <begin position="2"/>
        <end position="184"/>
    </location>
</feature>
<dbReference type="InterPro" id="IPR031157">
    <property type="entry name" value="G_TR_CS"/>
</dbReference>
<dbReference type="PANTHER" id="PTHR43512:SF4">
    <property type="entry name" value="TRANSLATION FACTOR GUF1 HOMOLOG, CHLOROPLASTIC"/>
    <property type="match status" value="1"/>
</dbReference>
<dbReference type="FunFam" id="3.30.70.870:FF:000004">
    <property type="entry name" value="Translation factor GUF1, mitochondrial"/>
    <property type="match status" value="1"/>
</dbReference>
<dbReference type="InterPro" id="IPR000795">
    <property type="entry name" value="T_Tr_GTP-bd_dom"/>
</dbReference>
<comment type="catalytic activity">
    <reaction evidence="8">
        <text>GTP + H2O = GDP + phosphate + H(+)</text>
        <dbReference type="Rhea" id="RHEA:19669"/>
        <dbReference type="ChEBI" id="CHEBI:15377"/>
        <dbReference type="ChEBI" id="CHEBI:15378"/>
        <dbReference type="ChEBI" id="CHEBI:37565"/>
        <dbReference type="ChEBI" id="CHEBI:43474"/>
        <dbReference type="ChEBI" id="CHEBI:58189"/>
        <dbReference type="EC" id="3.6.5.n1"/>
    </reaction>
</comment>
<dbReference type="HAMAP" id="MF_00071">
    <property type="entry name" value="LepA"/>
    <property type="match status" value="1"/>
</dbReference>
<dbReference type="InterPro" id="IPR013842">
    <property type="entry name" value="LepA_CTD"/>
</dbReference>
<reference evidence="10 11" key="1">
    <citation type="journal article" date="2012" name="MBio">
        <title>Insight into the transmission biology and species-specific functional capabilities of tsetse (Diptera: glossinidae) obligate symbiont wigglesworthia.</title>
        <authorList>
            <person name="Rio R.V."/>
            <person name="Symula R.E."/>
            <person name="Wang J."/>
            <person name="Lohs C."/>
            <person name="Wu Y.N."/>
            <person name="Snyder A.K."/>
            <person name="Bjornson R.D."/>
            <person name="Oshima K."/>
            <person name="Biehl B.S."/>
            <person name="Perna N.T."/>
            <person name="Hattori M."/>
            <person name="Aksoy S."/>
        </authorList>
    </citation>
    <scope>NUCLEOTIDE SEQUENCE [LARGE SCALE GENOMIC DNA]</scope>
    <source>
        <strain evidence="10">WGM</strain>
    </source>
</reference>
<dbReference type="NCBIfam" id="TIGR01393">
    <property type="entry name" value="lepA"/>
    <property type="match status" value="1"/>
</dbReference>
<keyword evidence="6 8" id="KW-0342">GTP-binding</keyword>
<dbReference type="PROSITE" id="PS51722">
    <property type="entry name" value="G_TR_2"/>
    <property type="match status" value="1"/>
</dbReference>
<dbReference type="GO" id="GO:0045727">
    <property type="term" value="P:positive regulation of translation"/>
    <property type="evidence" value="ECO:0007669"/>
    <property type="project" value="UniProtKB-UniRule"/>
</dbReference>
<dbReference type="AlphaFoldDB" id="H6Q5C0"/>
<dbReference type="InterPro" id="IPR006297">
    <property type="entry name" value="EF-4"/>
</dbReference>
<keyword evidence="2 8" id="KW-1003">Cell membrane</keyword>
<dbReference type="GO" id="GO:0097216">
    <property type="term" value="F:guanosine tetraphosphate binding"/>
    <property type="evidence" value="ECO:0007669"/>
    <property type="project" value="UniProtKB-ARBA"/>
</dbReference>
<comment type="function">
    <text evidence="8">Required for accurate and efficient protein synthesis under certain stress conditions. May act as a fidelity factor of the translation reaction, by catalyzing a one-codon backward translocation of tRNAs on improperly translocated ribosomes. Back-translocation proceeds from a post-translocation (POST) complex to a pre-translocation (PRE) complex, thus giving elongation factor G a second chance to translocate the tRNAs correctly. Binds to ribosomes in a GTP-dependent manner.</text>
</comment>
<dbReference type="STRING" id="1142511.WIGMOR_0591"/>
<proteinExistence type="inferred from homology"/>
<dbReference type="CDD" id="cd16260">
    <property type="entry name" value="EF4_III"/>
    <property type="match status" value="1"/>
</dbReference>
<dbReference type="Pfam" id="PF00009">
    <property type="entry name" value="GTP_EFTU"/>
    <property type="match status" value="1"/>
</dbReference>
<evidence type="ECO:0000256" key="4">
    <source>
        <dbReference type="ARBA" id="ARBA00022801"/>
    </source>
</evidence>
<dbReference type="NCBIfam" id="TIGR00231">
    <property type="entry name" value="small_GTP"/>
    <property type="match status" value="1"/>
</dbReference>
<dbReference type="InterPro" id="IPR005225">
    <property type="entry name" value="Small_GTP-bd"/>
</dbReference>
<evidence type="ECO:0000256" key="5">
    <source>
        <dbReference type="ARBA" id="ARBA00022917"/>
    </source>
</evidence>
<dbReference type="Gene3D" id="3.40.50.300">
    <property type="entry name" value="P-loop containing nucleotide triphosphate hydrolases"/>
    <property type="match status" value="1"/>
</dbReference>
<feature type="binding site" evidence="8">
    <location>
        <begin position="131"/>
        <end position="134"/>
    </location>
    <ligand>
        <name>GTP</name>
        <dbReference type="ChEBI" id="CHEBI:37565"/>
    </ligand>
</feature>
<feature type="binding site" evidence="8">
    <location>
        <begin position="14"/>
        <end position="19"/>
    </location>
    <ligand>
        <name>GTP</name>
        <dbReference type="ChEBI" id="CHEBI:37565"/>
    </ligand>
</feature>
<dbReference type="eggNOG" id="COG0481">
    <property type="taxonomic scope" value="Bacteria"/>
</dbReference>
<gene>
    <name evidence="8 10" type="primary">lepA</name>
    <name evidence="10" type="synonym">lep</name>
    <name evidence="10" type="ORF">WIGMOR_0591</name>
</gene>
<evidence type="ECO:0000256" key="6">
    <source>
        <dbReference type="ARBA" id="ARBA00023134"/>
    </source>
</evidence>
<keyword evidence="4 8" id="KW-0378">Hydrolase</keyword>
<dbReference type="Pfam" id="PF00679">
    <property type="entry name" value="EFG_C"/>
    <property type="match status" value="1"/>
</dbReference>
<keyword evidence="3 8" id="KW-0547">Nucleotide-binding</keyword>
<dbReference type="FunFam" id="3.40.50.300:FF:000078">
    <property type="entry name" value="Elongation factor 4"/>
    <property type="match status" value="1"/>
</dbReference>
<evidence type="ECO:0000259" key="9">
    <source>
        <dbReference type="PROSITE" id="PS51722"/>
    </source>
</evidence>
<dbReference type="GO" id="GO:0003924">
    <property type="term" value="F:GTPase activity"/>
    <property type="evidence" value="ECO:0007669"/>
    <property type="project" value="UniProtKB-UniRule"/>
</dbReference>
<dbReference type="Gene3D" id="3.30.70.870">
    <property type="entry name" value="Elongation Factor G (Translational Gtpase), domain 3"/>
    <property type="match status" value="1"/>
</dbReference>
<dbReference type="InterPro" id="IPR000640">
    <property type="entry name" value="EFG_V-like"/>
</dbReference>
<dbReference type="InterPro" id="IPR035647">
    <property type="entry name" value="EFG_III/V"/>
</dbReference>
<dbReference type="OrthoDB" id="9804431at2"/>
<dbReference type="CDD" id="cd01890">
    <property type="entry name" value="LepA"/>
    <property type="match status" value="1"/>
</dbReference>
<dbReference type="SUPFAM" id="SSF54980">
    <property type="entry name" value="EF-G C-terminal domain-like"/>
    <property type="match status" value="2"/>
</dbReference>
<dbReference type="GO" id="GO:0005886">
    <property type="term" value="C:plasma membrane"/>
    <property type="evidence" value="ECO:0007669"/>
    <property type="project" value="UniProtKB-SubCell"/>
</dbReference>
<dbReference type="Pfam" id="PF06421">
    <property type="entry name" value="LepA_C"/>
    <property type="match status" value="1"/>
</dbReference>
<accession>H6Q5C0</accession>
<dbReference type="PRINTS" id="PR00315">
    <property type="entry name" value="ELONGATNFCT"/>
</dbReference>
<dbReference type="InterPro" id="IPR035654">
    <property type="entry name" value="LepA_IV"/>
</dbReference>
<dbReference type="Pfam" id="PF03144">
    <property type="entry name" value="GTP_EFTU_D2"/>
    <property type="match status" value="1"/>
</dbReference>
<dbReference type="Gene3D" id="3.30.70.240">
    <property type="match status" value="1"/>
</dbReference>
<evidence type="ECO:0000313" key="10">
    <source>
        <dbReference type="EMBL" id="AFA41405.1"/>
    </source>
</evidence>